<dbReference type="EMBL" id="CP019082">
    <property type="protein sequence ID" value="APW61441.1"/>
    <property type="molecule type" value="Genomic_DNA"/>
</dbReference>
<dbReference type="Proteomes" id="UP000186309">
    <property type="component" value="Chromosome"/>
</dbReference>
<proteinExistence type="predicted"/>
<keyword evidence="2" id="KW-0732">Signal</keyword>
<dbReference type="RefSeq" id="WP_076346791.1">
    <property type="nucleotide sequence ID" value="NZ_CP019082.1"/>
</dbReference>
<gene>
    <name evidence="3" type="ORF">BSF38_02955</name>
</gene>
<dbReference type="KEGG" id="pbor:BSF38_02955"/>
<evidence type="ECO:0000256" key="2">
    <source>
        <dbReference type="SAM" id="SignalP"/>
    </source>
</evidence>
<feature type="chain" id="PRO_5012798340" evidence="2">
    <location>
        <begin position="25"/>
        <end position="378"/>
    </location>
</feature>
<evidence type="ECO:0000256" key="1">
    <source>
        <dbReference type="SAM" id="MobiDB-lite"/>
    </source>
</evidence>
<protein>
    <submittedName>
        <fullName evidence="3">Uncharacterized protein</fullName>
    </submittedName>
</protein>
<reference evidence="4" key="1">
    <citation type="submission" date="2016-12" db="EMBL/GenBank/DDBJ databases">
        <title>Comparative genomics of four Isosphaeraceae planctomycetes: a common pool of plasmids and glycoside hydrolase genes.</title>
        <authorList>
            <person name="Ivanova A."/>
        </authorList>
    </citation>
    <scope>NUCLEOTIDE SEQUENCE [LARGE SCALE GENOMIC DNA]</scope>
    <source>
        <strain evidence="4">PX4</strain>
    </source>
</reference>
<feature type="region of interest" description="Disordered" evidence="1">
    <location>
        <begin position="354"/>
        <end position="378"/>
    </location>
</feature>
<sequence length="378" mass="40525">MLRSLARATLLSAVFAFMAGPAHAQYRYPGGYGGWGGWGGASTLQEGIGRGMGVYAAGAGAYNEQTAEARSMNANTAMQVNEYMYQVNQRNAKEFYGRSRANQKEQSATGVEIYNRIHDNPSTLDVHDGDALNAVLNDLTNPMVLGPAIKAATQQVDSQLVKNIEFEYAANMIAISLEDLSANGVPDVLLTSPDFKSEREAVRAVVATARKEASSQGQVSPETLAKARTAIKALKAKVDSVLPQGTKNRGEADNFLKALYGLTKMLQTPSVGPFLKGLDKYPTTTLGSVINFMHSFNLTFGAAKTPTQEAAYDHLFPMLVQLRNQVQAPASNPYSSQAVQPDPKKVTAYFSGMGFDHFGPQPDPHTGVAPPPPPPGQP</sequence>
<feature type="compositionally biased region" description="Pro residues" evidence="1">
    <location>
        <begin position="369"/>
        <end position="378"/>
    </location>
</feature>
<keyword evidence="4" id="KW-1185">Reference proteome</keyword>
<organism evidence="3 4">
    <name type="scientific">Paludisphaera borealis</name>
    <dbReference type="NCBI Taxonomy" id="1387353"/>
    <lineage>
        <taxon>Bacteria</taxon>
        <taxon>Pseudomonadati</taxon>
        <taxon>Planctomycetota</taxon>
        <taxon>Planctomycetia</taxon>
        <taxon>Isosphaerales</taxon>
        <taxon>Isosphaeraceae</taxon>
        <taxon>Paludisphaera</taxon>
    </lineage>
</organism>
<evidence type="ECO:0000313" key="4">
    <source>
        <dbReference type="Proteomes" id="UP000186309"/>
    </source>
</evidence>
<dbReference type="AlphaFoldDB" id="A0A1U7CR82"/>
<dbReference type="OrthoDB" id="255043at2"/>
<name>A0A1U7CR82_9BACT</name>
<accession>A0A1U7CR82</accession>
<feature type="signal peptide" evidence="2">
    <location>
        <begin position="1"/>
        <end position="24"/>
    </location>
</feature>
<evidence type="ECO:0000313" key="3">
    <source>
        <dbReference type="EMBL" id="APW61441.1"/>
    </source>
</evidence>